<feature type="transmembrane region" description="Helical" evidence="8">
    <location>
        <begin position="110"/>
        <end position="128"/>
    </location>
</feature>
<dbReference type="Gene3D" id="3.30.565.10">
    <property type="entry name" value="Histidine kinase-like ATPase, C-terminal domain"/>
    <property type="match status" value="1"/>
</dbReference>
<dbReference type="Pfam" id="PF02518">
    <property type="entry name" value="HATPase_c"/>
    <property type="match status" value="1"/>
</dbReference>
<dbReference type="SMART" id="SM00387">
    <property type="entry name" value="HATPase_c"/>
    <property type="match status" value="1"/>
</dbReference>
<evidence type="ECO:0000313" key="10">
    <source>
        <dbReference type="EMBL" id="MFC4294883.1"/>
    </source>
</evidence>
<organism evidence="10 11">
    <name type="scientific">Novosphingobium tardum</name>
    <dbReference type="NCBI Taxonomy" id="1538021"/>
    <lineage>
        <taxon>Bacteria</taxon>
        <taxon>Pseudomonadati</taxon>
        <taxon>Pseudomonadota</taxon>
        <taxon>Alphaproteobacteria</taxon>
        <taxon>Sphingomonadales</taxon>
        <taxon>Sphingomonadaceae</taxon>
        <taxon>Novosphingobium</taxon>
    </lineage>
</organism>
<keyword evidence="6 10" id="KW-0418">Kinase</keyword>
<dbReference type="PANTHER" id="PTHR41523:SF8">
    <property type="entry name" value="ETHYLENE RESPONSE SENSOR PROTEIN"/>
    <property type="match status" value="1"/>
</dbReference>
<evidence type="ECO:0000256" key="6">
    <source>
        <dbReference type="ARBA" id="ARBA00022777"/>
    </source>
</evidence>
<keyword evidence="8" id="KW-1133">Transmembrane helix</keyword>
<proteinExistence type="predicted"/>
<dbReference type="PROSITE" id="PS50109">
    <property type="entry name" value="HIS_KIN"/>
    <property type="match status" value="1"/>
</dbReference>
<accession>A0ABV8RNE1</accession>
<evidence type="ECO:0000256" key="7">
    <source>
        <dbReference type="ARBA" id="ARBA00022840"/>
    </source>
</evidence>
<keyword evidence="8" id="KW-0812">Transmembrane</keyword>
<gene>
    <name evidence="10" type="ORF">ACFO0A_07380</name>
</gene>
<evidence type="ECO:0000259" key="9">
    <source>
        <dbReference type="PROSITE" id="PS50109"/>
    </source>
</evidence>
<evidence type="ECO:0000256" key="3">
    <source>
        <dbReference type="ARBA" id="ARBA00022553"/>
    </source>
</evidence>
<feature type="transmembrane region" description="Helical" evidence="8">
    <location>
        <begin position="78"/>
        <end position="98"/>
    </location>
</feature>
<sequence>MPENRSARAMRLARLDLVGERKGGSALAVQVAVALAALLGFLASRGFVDLWVRGTAPFAVIYPWILLATLTGRLRAGLIAWLTMTAVVASGFMVPGRWLTFADPNNFPRTIVNGIVGFLIVLITDAARRQAFDLLAEREMRIAERDMLLEEVDHRLKNNLAMLSGLLALQVRETTNDEVKEVLTRAAARLQSISDAYESLRYEPGSITVVDAEVLLNRLCASLRGALGLDRDIRLEVEAESCLISRDRAAALALLVNELVTNAVKHAFRERGSGTIRVSLTRLGHGSASLVIADDGRGLHPGGAATGKGHKLLQALAEMAGASLEIRSGADGTRFLLELKQLP</sequence>
<evidence type="ECO:0000313" key="11">
    <source>
        <dbReference type="Proteomes" id="UP001595828"/>
    </source>
</evidence>
<reference evidence="11" key="1">
    <citation type="journal article" date="2019" name="Int. J. Syst. Evol. Microbiol.">
        <title>The Global Catalogue of Microorganisms (GCM) 10K type strain sequencing project: providing services to taxonomists for standard genome sequencing and annotation.</title>
        <authorList>
            <consortium name="The Broad Institute Genomics Platform"/>
            <consortium name="The Broad Institute Genome Sequencing Center for Infectious Disease"/>
            <person name="Wu L."/>
            <person name="Ma J."/>
        </authorList>
    </citation>
    <scope>NUCLEOTIDE SEQUENCE [LARGE SCALE GENOMIC DNA]</scope>
    <source>
        <strain evidence="11">CGMCC 1.12989</strain>
    </source>
</reference>
<comment type="catalytic activity">
    <reaction evidence="1">
        <text>ATP + protein L-histidine = ADP + protein N-phospho-L-histidine.</text>
        <dbReference type="EC" id="2.7.13.3"/>
    </reaction>
</comment>
<keyword evidence="7" id="KW-0067">ATP-binding</keyword>
<name>A0ABV8RNE1_9SPHN</name>
<protein>
    <recommendedName>
        <fullName evidence="2">histidine kinase</fullName>
        <ecNumber evidence="2">2.7.13.3</ecNumber>
    </recommendedName>
</protein>
<feature type="domain" description="Histidine kinase" evidence="9">
    <location>
        <begin position="151"/>
        <end position="343"/>
    </location>
</feature>
<evidence type="ECO:0000256" key="4">
    <source>
        <dbReference type="ARBA" id="ARBA00022679"/>
    </source>
</evidence>
<dbReference type="EMBL" id="JBHSDR010000004">
    <property type="protein sequence ID" value="MFC4294883.1"/>
    <property type="molecule type" value="Genomic_DNA"/>
</dbReference>
<feature type="transmembrane region" description="Helical" evidence="8">
    <location>
        <begin position="24"/>
        <end position="44"/>
    </location>
</feature>
<evidence type="ECO:0000256" key="8">
    <source>
        <dbReference type="SAM" id="Phobius"/>
    </source>
</evidence>
<dbReference type="Gene3D" id="3.30.450.20">
    <property type="entry name" value="PAS domain"/>
    <property type="match status" value="1"/>
</dbReference>
<dbReference type="GO" id="GO:0004673">
    <property type="term" value="F:protein histidine kinase activity"/>
    <property type="evidence" value="ECO:0007669"/>
    <property type="project" value="UniProtKB-EC"/>
</dbReference>
<dbReference type="InterPro" id="IPR011495">
    <property type="entry name" value="Sig_transdc_His_kin_sub2_dim/P"/>
</dbReference>
<evidence type="ECO:0000256" key="2">
    <source>
        <dbReference type="ARBA" id="ARBA00012438"/>
    </source>
</evidence>
<keyword evidence="3" id="KW-0597">Phosphoprotein</keyword>
<keyword evidence="4 10" id="KW-0808">Transferase</keyword>
<dbReference type="InterPro" id="IPR036890">
    <property type="entry name" value="HATPase_C_sf"/>
</dbReference>
<dbReference type="PANTHER" id="PTHR41523">
    <property type="entry name" value="TWO-COMPONENT SYSTEM SENSOR PROTEIN"/>
    <property type="match status" value="1"/>
</dbReference>
<keyword evidence="8" id="KW-0472">Membrane</keyword>
<dbReference type="InterPro" id="IPR005467">
    <property type="entry name" value="His_kinase_dom"/>
</dbReference>
<dbReference type="EC" id="2.7.13.3" evidence="2"/>
<keyword evidence="11" id="KW-1185">Reference proteome</keyword>
<dbReference type="Proteomes" id="UP001595828">
    <property type="component" value="Unassembled WGS sequence"/>
</dbReference>
<comment type="caution">
    <text evidence="10">The sequence shown here is derived from an EMBL/GenBank/DDBJ whole genome shotgun (WGS) entry which is preliminary data.</text>
</comment>
<dbReference type="InterPro" id="IPR003594">
    <property type="entry name" value="HATPase_dom"/>
</dbReference>
<dbReference type="Pfam" id="PF07568">
    <property type="entry name" value="HisKA_2"/>
    <property type="match status" value="1"/>
</dbReference>
<evidence type="ECO:0000256" key="5">
    <source>
        <dbReference type="ARBA" id="ARBA00022741"/>
    </source>
</evidence>
<feature type="transmembrane region" description="Helical" evidence="8">
    <location>
        <begin position="50"/>
        <end position="71"/>
    </location>
</feature>
<keyword evidence="5" id="KW-0547">Nucleotide-binding</keyword>
<dbReference type="RefSeq" id="WP_379538366.1">
    <property type="nucleotide sequence ID" value="NZ_JBHSDR010000004.1"/>
</dbReference>
<dbReference type="SUPFAM" id="SSF55874">
    <property type="entry name" value="ATPase domain of HSP90 chaperone/DNA topoisomerase II/histidine kinase"/>
    <property type="match status" value="1"/>
</dbReference>
<evidence type="ECO:0000256" key="1">
    <source>
        <dbReference type="ARBA" id="ARBA00000085"/>
    </source>
</evidence>